<evidence type="ECO:0000259" key="3">
    <source>
        <dbReference type="Pfam" id="PF08574"/>
    </source>
</evidence>
<dbReference type="EMBL" id="JAEVHI010000001">
    <property type="protein sequence ID" value="KAG5304705.1"/>
    <property type="molecule type" value="Genomic_DNA"/>
</dbReference>
<feature type="compositionally biased region" description="Basic and acidic residues" evidence="2">
    <location>
        <begin position="266"/>
        <end position="289"/>
    </location>
</feature>
<dbReference type="AlphaFoldDB" id="A0A8H7Z5X7"/>
<dbReference type="PANTHER" id="PTHR28063:SF1">
    <property type="entry name" value="RNA POLYMERASE II NUCLEAR LOCALIZATION PROTEIN IWR1"/>
    <property type="match status" value="1"/>
</dbReference>
<comment type="caution">
    <text evidence="4">The sequence shown here is derived from an EMBL/GenBank/DDBJ whole genome shotgun (WGS) entry which is preliminary data.</text>
</comment>
<evidence type="ECO:0000256" key="2">
    <source>
        <dbReference type="SAM" id="MobiDB-lite"/>
    </source>
</evidence>
<feature type="domain" description="Transcription factor Iwr1" evidence="3">
    <location>
        <begin position="444"/>
        <end position="530"/>
    </location>
</feature>
<evidence type="ECO:0000313" key="4">
    <source>
        <dbReference type="EMBL" id="KAG5304705.1"/>
    </source>
</evidence>
<gene>
    <name evidence="4" type="ORF">I7I52_03126</name>
</gene>
<name>A0A8H7Z5X7_AJECA</name>
<proteinExistence type="inferred from homology"/>
<dbReference type="VEuPathDB" id="FungiDB:I7I52_03126"/>
<evidence type="ECO:0000256" key="1">
    <source>
        <dbReference type="ARBA" id="ARBA00010218"/>
    </source>
</evidence>
<feature type="compositionally biased region" description="Pro residues" evidence="2">
    <location>
        <begin position="332"/>
        <end position="342"/>
    </location>
</feature>
<evidence type="ECO:0000313" key="5">
    <source>
        <dbReference type="Proteomes" id="UP000670092"/>
    </source>
</evidence>
<accession>A0A8H7Z5X7</accession>
<feature type="region of interest" description="Disordered" evidence="2">
    <location>
        <begin position="319"/>
        <end position="444"/>
    </location>
</feature>
<dbReference type="Pfam" id="PF08574">
    <property type="entry name" value="Iwr1"/>
    <property type="match status" value="1"/>
</dbReference>
<feature type="region of interest" description="Disordered" evidence="2">
    <location>
        <begin position="499"/>
        <end position="540"/>
    </location>
</feature>
<dbReference type="InterPro" id="IPR040150">
    <property type="entry name" value="Iwr1"/>
</dbReference>
<sequence length="580" mass="64288">MSLLPEHIRIKRRREEEPVETLYIQSQTHQPKRRFTDFCFQRVVRRPDKGVSPKTDLGTMQGASPRENIKGPRSASTSNISHGVPAVRATAPGSELKTRQIMSKKEGSLGKKLLPPLSPASSVLRASPATKPFVSPVRNRSGSSSVISSPSSALRRFHITAPSGDFASPSQKLLHKVSGGVLKNRGDRVKSRAVVIEKRSHQVDDARASIVLDDLASKIEEVKVSGDHQETQLTAPKNVTKPTVASEKSTIFVNIRKRPVVNDAEKRWREESKASRYLDRAQQARDKAQNTKSAQSIHEDPSLWDHDSDQLATELAELARELTNATEMPEVSPKPAPQTPPRKPGRFVGISPNKPVLRYPPRVPKLTGDSPGTSGTRFDGAGDDGDTANAKDGRLSADSSRLGQPNQHDEVDVNRQSFIPPAKKQIATFETASDHDSDDDSDDSYVYDEFIRRPIEEITAGPHTAHLLNGEWVSENGGPPRDIGVVVITEEDLHFWESFAESDEEGKGWDSEDEDSNAEDNPANEYPDEELEFDDQFDNTNTAYRNYRRNASDDEEFDADYDKYEYGCGASNGAYSDDDY</sequence>
<feature type="region of interest" description="Disordered" evidence="2">
    <location>
        <begin position="47"/>
        <end position="80"/>
    </location>
</feature>
<protein>
    <recommendedName>
        <fullName evidence="3">Transcription factor Iwr1 domain-containing protein</fullName>
    </recommendedName>
</protein>
<organism evidence="4 5">
    <name type="scientific">Ajellomyces capsulatus</name>
    <name type="common">Darling's disease fungus</name>
    <name type="synonym">Histoplasma capsulatum</name>
    <dbReference type="NCBI Taxonomy" id="5037"/>
    <lineage>
        <taxon>Eukaryota</taxon>
        <taxon>Fungi</taxon>
        <taxon>Dikarya</taxon>
        <taxon>Ascomycota</taxon>
        <taxon>Pezizomycotina</taxon>
        <taxon>Eurotiomycetes</taxon>
        <taxon>Eurotiomycetidae</taxon>
        <taxon>Onygenales</taxon>
        <taxon>Ajellomycetaceae</taxon>
        <taxon>Histoplasma</taxon>
    </lineage>
</organism>
<dbReference type="OrthoDB" id="6255506at2759"/>
<comment type="similarity">
    <text evidence="1">Belongs to the IWR1/SLC7A6OS family.</text>
</comment>
<feature type="compositionally biased region" description="Basic and acidic residues" evidence="2">
    <location>
        <begin position="297"/>
        <end position="306"/>
    </location>
</feature>
<feature type="compositionally biased region" description="Polar residues" evidence="2">
    <location>
        <begin position="397"/>
        <end position="406"/>
    </location>
</feature>
<feature type="compositionally biased region" description="Acidic residues" evidence="2">
    <location>
        <begin position="526"/>
        <end position="537"/>
    </location>
</feature>
<dbReference type="InterPro" id="IPR013883">
    <property type="entry name" value="TF_Iwr1_dom"/>
</dbReference>
<dbReference type="GO" id="GO:0005737">
    <property type="term" value="C:cytoplasm"/>
    <property type="evidence" value="ECO:0007669"/>
    <property type="project" value="TreeGrafter"/>
</dbReference>
<dbReference type="GO" id="GO:0006606">
    <property type="term" value="P:protein import into nucleus"/>
    <property type="evidence" value="ECO:0007669"/>
    <property type="project" value="InterPro"/>
</dbReference>
<dbReference type="PANTHER" id="PTHR28063">
    <property type="entry name" value="RNA POLYMERASE II NUCLEAR LOCALIZATION PROTEIN IWR1"/>
    <property type="match status" value="1"/>
</dbReference>
<reference evidence="4 5" key="1">
    <citation type="submission" date="2021-01" db="EMBL/GenBank/DDBJ databases">
        <title>Chromosome-level genome assembly of a human fungal pathogen reveals clustering of transcriptionally co-regulated genes.</title>
        <authorList>
            <person name="Voorhies M."/>
            <person name="Cohen S."/>
            <person name="Shea T.P."/>
            <person name="Petrus S."/>
            <person name="Munoz J.F."/>
            <person name="Poplawski S."/>
            <person name="Goldman W.E."/>
            <person name="Michael T."/>
            <person name="Cuomo C.A."/>
            <person name="Sil A."/>
            <person name="Beyhan S."/>
        </authorList>
    </citation>
    <scope>NUCLEOTIDE SEQUENCE [LARGE SCALE GENOMIC DNA]</scope>
    <source>
        <strain evidence="4 5">G184AR</strain>
    </source>
</reference>
<dbReference type="Proteomes" id="UP000670092">
    <property type="component" value="Unassembled WGS sequence"/>
</dbReference>
<feature type="region of interest" description="Disordered" evidence="2">
    <location>
        <begin position="266"/>
        <end position="306"/>
    </location>
</feature>